<keyword evidence="1" id="KW-0472">Membrane</keyword>
<evidence type="ECO:0000256" key="1">
    <source>
        <dbReference type="SAM" id="Phobius"/>
    </source>
</evidence>
<comment type="caution">
    <text evidence="2">The sequence shown here is derived from an EMBL/GenBank/DDBJ whole genome shotgun (WGS) entry which is preliminary data.</text>
</comment>
<gene>
    <name evidence="2" type="ORF">ACFQ4L_00950</name>
</gene>
<name>A0ABW4DM96_9LACO</name>
<evidence type="ECO:0000313" key="2">
    <source>
        <dbReference type="EMBL" id="MFD1464659.1"/>
    </source>
</evidence>
<dbReference type="EMBL" id="JBHTOF010000014">
    <property type="protein sequence ID" value="MFD1464659.1"/>
    <property type="molecule type" value="Genomic_DNA"/>
</dbReference>
<keyword evidence="3" id="KW-1185">Reference proteome</keyword>
<dbReference type="RefSeq" id="WP_164506532.1">
    <property type="nucleotide sequence ID" value="NZ_JBHTOF010000014.1"/>
</dbReference>
<accession>A0ABW4DM96</accession>
<keyword evidence="1" id="KW-0812">Transmembrane</keyword>
<reference evidence="3" key="1">
    <citation type="journal article" date="2019" name="Int. J. Syst. Evol. Microbiol.">
        <title>The Global Catalogue of Microorganisms (GCM) 10K type strain sequencing project: providing services to taxonomists for standard genome sequencing and annotation.</title>
        <authorList>
            <consortium name="The Broad Institute Genomics Platform"/>
            <consortium name="The Broad Institute Genome Sequencing Center for Infectious Disease"/>
            <person name="Wu L."/>
            <person name="Ma J."/>
        </authorList>
    </citation>
    <scope>NUCLEOTIDE SEQUENCE [LARGE SCALE GENOMIC DNA]</scope>
    <source>
        <strain evidence="3">CCM 8951</strain>
    </source>
</reference>
<feature type="transmembrane region" description="Helical" evidence="1">
    <location>
        <begin position="6"/>
        <end position="23"/>
    </location>
</feature>
<keyword evidence="1" id="KW-1133">Transmembrane helix</keyword>
<proteinExistence type="predicted"/>
<sequence>MNSVNLQALFTIISHLFFVYLAYQTLSVVRFDVFFRERQEAKSRILKLFIAIALGYMVSSFLLSVIMNLQNVLFGY</sequence>
<evidence type="ECO:0000313" key="3">
    <source>
        <dbReference type="Proteomes" id="UP001597244"/>
    </source>
</evidence>
<feature type="transmembrane region" description="Helical" evidence="1">
    <location>
        <begin position="44"/>
        <end position="67"/>
    </location>
</feature>
<dbReference type="Proteomes" id="UP001597244">
    <property type="component" value="Unassembled WGS sequence"/>
</dbReference>
<protein>
    <submittedName>
        <fullName evidence="2">DUF1146 family protein</fullName>
    </submittedName>
</protein>
<dbReference type="InterPro" id="IPR009526">
    <property type="entry name" value="DUF1146"/>
</dbReference>
<dbReference type="Pfam" id="PF06612">
    <property type="entry name" value="DUF1146"/>
    <property type="match status" value="1"/>
</dbReference>
<organism evidence="2 3">
    <name type="scientific">Lapidilactobacillus mulanensis</name>
    <dbReference type="NCBI Taxonomy" id="2485999"/>
    <lineage>
        <taxon>Bacteria</taxon>
        <taxon>Bacillati</taxon>
        <taxon>Bacillota</taxon>
        <taxon>Bacilli</taxon>
        <taxon>Lactobacillales</taxon>
        <taxon>Lactobacillaceae</taxon>
        <taxon>Lapidilactobacillus</taxon>
    </lineage>
</organism>
<dbReference type="NCBIfam" id="TIGR02327">
    <property type="entry name" value="int_mem_ywzB"/>
    <property type="match status" value="1"/>
</dbReference>